<keyword evidence="2 9" id="KW-0436">Ligase</keyword>
<dbReference type="InterPro" id="IPR042099">
    <property type="entry name" value="ANL_N_sf"/>
</dbReference>
<organism evidence="13 14">
    <name type="scientific">Streptomyces eurocidicus</name>
    <name type="common">Streptoverticillium eurocidicus</name>
    <dbReference type="NCBI Taxonomy" id="66423"/>
    <lineage>
        <taxon>Bacteria</taxon>
        <taxon>Bacillati</taxon>
        <taxon>Actinomycetota</taxon>
        <taxon>Actinomycetes</taxon>
        <taxon>Kitasatosporales</taxon>
        <taxon>Streptomycetaceae</taxon>
        <taxon>Streptomyces</taxon>
    </lineage>
</organism>
<feature type="domain" description="AMP-dependent ligase C-terminal" evidence="11">
    <location>
        <begin position="337"/>
        <end position="430"/>
    </location>
</feature>
<evidence type="ECO:0000313" key="15">
    <source>
        <dbReference type="Proteomes" id="UP000528608"/>
    </source>
</evidence>
<reference evidence="14" key="1">
    <citation type="submission" date="2015-07" db="EMBL/GenBank/DDBJ databases">
        <authorList>
            <person name="Graham D.E."/>
            <person name="Giannone R.J."/>
            <person name="Gulvik C.A."/>
            <person name="Hettich R.L."/>
            <person name="Klingeman D.M."/>
            <person name="Mahan K.M."/>
            <person name="Parry R.J."/>
            <person name="Spain J.C."/>
        </authorList>
    </citation>
    <scope>NUCLEOTIDE SEQUENCE [LARGE SCALE GENOMIC DNA]</scope>
    <source>
        <strain evidence="14">ATCC 27428</strain>
    </source>
</reference>
<dbReference type="EMBL" id="LGUI01000010">
    <property type="protein sequence ID" value="PNE30896.1"/>
    <property type="molecule type" value="Genomic_DNA"/>
</dbReference>
<dbReference type="RefSeq" id="WP_102921015.1">
    <property type="nucleotide sequence ID" value="NZ_JACHJF010000026.1"/>
</dbReference>
<protein>
    <recommendedName>
        <fullName evidence="7 9">Phenylacetate-coenzyme A ligase</fullName>
        <ecNumber evidence="6 9">6.2.1.30</ecNumber>
    </recommendedName>
    <alternativeName>
        <fullName evidence="8 9">Phenylacetyl-CoA ligase</fullName>
    </alternativeName>
</protein>
<comment type="subunit">
    <text evidence="1">Monomer.</text>
</comment>
<evidence type="ECO:0000313" key="12">
    <source>
        <dbReference type="EMBL" id="MBB5122321.1"/>
    </source>
</evidence>
<dbReference type="AlphaFoldDB" id="A0A2N8NQ65"/>
<dbReference type="InterPro" id="IPR028154">
    <property type="entry name" value="AMP-dep_Lig_C"/>
</dbReference>
<evidence type="ECO:0000256" key="5">
    <source>
        <dbReference type="ARBA" id="ARBA00061566"/>
    </source>
</evidence>
<dbReference type="InterPro" id="IPR000873">
    <property type="entry name" value="AMP-dep_synth/lig_dom"/>
</dbReference>
<evidence type="ECO:0000256" key="3">
    <source>
        <dbReference type="ARBA" id="ARBA00022741"/>
    </source>
</evidence>
<keyword evidence="3 9" id="KW-0547">Nucleotide-binding</keyword>
<evidence type="ECO:0000256" key="1">
    <source>
        <dbReference type="ARBA" id="ARBA00011245"/>
    </source>
</evidence>
<dbReference type="FunFam" id="3.40.50.12780:FF:000016">
    <property type="entry name" value="Phenylacetate-coenzyme A ligase"/>
    <property type="match status" value="1"/>
</dbReference>
<dbReference type="Gene3D" id="3.30.300.30">
    <property type="match status" value="1"/>
</dbReference>
<accession>A0A2N8NQ65</accession>
<reference evidence="12 15" key="3">
    <citation type="submission" date="2020-08" db="EMBL/GenBank/DDBJ databases">
        <title>Genomic Encyclopedia of Type Strains, Phase III (KMG-III): the genomes of soil and plant-associated and newly described type strains.</title>
        <authorList>
            <person name="Whitman W."/>
        </authorList>
    </citation>
    <scope>NUCLEOTIDE SEQUENCE [LARGE SCALE GENOMIC DNA]</scope>
    <source>
        <strain evidence="12 15">CECT 3259</strain>
    </source>
</reference>
<dbReference type="EMBL" id="JACHJF010000026">
    <property type="protein sequence ID" value="MBB5122321.1"/>
    <property type="molecule type" value="Genomic_DNA"/>
</dbReference>
<name>A0A2N8NQ65_STREU</name>
<dbReference type="GO" id="GO:0010124">
    <property type="term" value="P:phenylacetate catabolic process"/>
    <property type="evidence" value="ECO:0007669"/>
    <property type="project" value="UniProtKB-UniRule"/>
</dbReference>
<dbReference type="CDD" id="cd05913">
    <property type="entry name" value="PaaK"/>
    <property type="match status" value="1"/>
</dbReference>
<dbReference type="Pfam" id="PF14535">
    <property type="entry name" value="AMP-binding_C_2"/>
    <property type="match status" value="1"/>
</dbReference>
<evidence type="ECO:0000256" key="6">
    <source>
        <dbReference type="ARBA" id="ARBA00066629"/>
    </source>
</evidence>
<dbReference type="InterPro" id="IPR051414">
    <property type="entry name" value="Adenylate-forming_Reductase"/>
</dbReference>
<evidence type="ECO:0000256" key="7">
    <source>
        <dbReference type="ARBA" id="ARBA00068695"/>
    </source>
</evidence>
<keyword evidence="14" id="KW-1185">Reference proteome</keyword>
<dbReference type="Proteomes" id="UP000235945">
    <property type="component" value="Unassembled WGS sequence"/>
</dbReference>
<comment type="similarity">
    <text evidence="5 9">Belongs to the phenylacetyl-CoA ligase family.</text>
</comment>
<dbReference type="SUPFAM" id="SSF56801">
    <property type="entry name" value="Acetyl-CoA synthetase-like"/>
    <property type="match status" value="1"/>
</dbReference>
<evidence type="ECO:0000313" key="14">
    <source>
        <dbReference type="Proteomes" id="UP000235945"/>
    </source>
</evidence>
<dbReference type="UniPathway" id="UPA00930"/>
<reference evidence="13" key="2">
    <citation type="submission" date="2015-07" db="EMBL/GenBank/DDBJ databases">
        <authorList>
            <person name="Noorani M."/>
        </authorList>
    </citation>
    <scope>NUCLEOTIDE SEQUENCE [LARGE SCALE GENOMIC DNA]</scope>
    <source>
        <strain evidence="13">ATCC 27428</strain>
    </source>
</reference>
<evidence type="ECO:0000259" key="10">
    <source>
        <dbReference type="Pfam" id="PF00501"/>
    </source>
</evidence>
<comment type="function">
    <text evidence="9">Catalyzes the activation of phenylacetic acid (PA) to phenylacetyl-CoA (PA-CoA).</text>
</comment>
<dbReference type="Gene3D" id="3.40.50.12780">
    <property type="entry name" value="N-terminal domain of ligase-like"/>
    <property type="match status" value="1"/>
</dbReference>
<dbReference type="InterPro" id="IPR011880">
    <property type="entry name" value="PA_CoA_ligase"/>
</dbReference>
<evidence type="ECO:0000256" key="9">
    <source>
        <dbReference type="PIRNR" id="PIRNR006444"/>
    </source>
</evidence>
<dbReference type="PANTHER" id="PTHR43439:SF1">
    <property type="entry name" value="PHENYLACETATE-COENZYME A LIGASE"/>
    <property type="match status" value="1"/>
</dbReference>
<dbReference type="PIRSF" id="PIRSF006444">
    <property type="entry name" value="PaaK"/>
    <property type="match status" value="1"/>
</dbReference>
<evidence type="ECO:0000256" key="8">
    <source>
        <dbReference type="ARBA" id="ARBA00075111"/>
    </source>
</evidence>
<comment type="catalytic activity">
    <reaction evidence="9">
        <text>2-phenylacetate + ATP + CoA = phenylacetyl-CoA + AMP + diphosphate</text>
        <dbReference type="Rhea" id="RHEA:20956"/>
        <dbReference type="ChEBI" id="CHEBI:18401"/>
        <dbReference type="ChEBI" id="CHEBI:30616"/>
        <dbReference type="ChEBI" id="CHEBI:33019"/>
        <dbReference type="ChEBI" id="CHEBI:57287"/>
        <dbReference type="ChEBI" id="CHEBI:57390"/>
        <dbReference type="ChEBI" id="CHEBI:456215"/>
        <dbReference type="EC" id="6.2.1.30"/>
    </reaction>
</comment>
<proteinExistence type="inferred from homology"/>
<comment type="pathway">
    <text evidence="4 9">Aromatic compound metabolism; phenylacetate degradation.</text>
</comment>
<gene>
    <name evidence="13" type="ORF">AF335_26445</name>
    <name evidence="12" type="ORF">FHS36_005792</name>
</gene>
<dbReference type="NCBIfam" id="TIGR02155">
    <property type="entry name" value="PA_CoA_ligase"/>
    <property type="match status" value="1"/>
</dbReference>
<dbReference type="Pfam" id="PF00501">
    <property type="entry name" value="AMP-binding"/>
    <property type="match status" value="1"/>
</dbReference>
<evidence type="ECO:0000256" key="4">
    <source>
        <dbReference type="ARBA" id="ARBA00060591"/>
    </source>
</evidence>
<sequence length="437" mass="48103">MTESGALLDAAERMTPAELAALQRERLRSTLRHAYENVGFYRRAFDAAGVRPEDCRSLGDLGRFPFTTKADLRDHYPFGMFAVPEERVRRIHASSGTTGTPTVVGYTEHDLGVWADVVARSLRAAGARPGHKVHVAYGYGLFTGGLGAHYGAERLGCTVIPASGGMTARQVRIIQDFRPEVIMVTPSYMLTLLDEFERQGVDPRSTSLRVGVFGAEPWTDGMRREIEERFALDAVDIYGLSEVMGPGVAQECVETKDGPHIWEDHFYPEIVDPLTGEVLPDGAHGELVLTSLTKEATPVVRYRTRDLTRLLPGTARPAFRRMEKVTGRSDDMIILRGVNLFPAQIEEAVLGIPGVAPHFQLRLTREGRMDHLTVRAEARPEATSAQRAAAAGELVRRVKDGIGVSVGVEIVDPETLERSVGKIKRIIDLRGRGKDRG</sequence>
<evidence type="ECO:0000256" key="2">
    <source>
        <dbReference type="ARBA" id="ARBA00022598"/>
    </source>
</evidence>
<evidence type="ECO:0000259" key="11">
    <source>
        <dbReference type="Pfam" id="PF14535"/>
    </source>
</evidence>
<dbReference type="GO" id="GO:0047475">
    <property type="term" value="F:phenylacetate-CoA ligase activity"/>
    <property type="evidence" value="ECO:0007669"/>
    <property type="project" value="UniProtKB-EC"/>
</dbReference>
<dbReference type="InterPro" id="IPR045851">
    <property type="entry name" value="AMP-bd_C_sf"/>
</dbReference>
<dbReference type="GO" id="GO:0000166">
    <property type="term" value="F:nucleotide binding"/>
    <property type="evidence" value="ECO:0007669"/>
    <property type="project" value="UniProtKB-KW"/>
</dbReference>
<dbReference type="EC" id="6.2.1.30" evidence="6 9"/>
<feature type="domain" description="AMP-dependent synthetase/ligase" evidence="10">
    <location>
        <begin position="94"/>
        <end position="289"/>
    </location>
</feature>
<dbReference type="Proteomes" id="UP000528608">
    <property type="component" value="Unassembled WGS sequence"/>
</dbReference>
<evidence type="ECO:0000313" key="13">
    <source>
        <dbReference type="EMBL" id="PNE30896.1"/>
    </source>
</evidence>
<dbReference type="PANTHER" id="PTHR43439">
    <property type="entry name" value="PHENYLACETATE-COENZYME A LIGASE"/>
    <property type="match status" value="1"/>
</dbReference>
<comment type="caution">
    <text evidence="13">The sequence shown here is derived from an EMBL/GenBank/DDBJ whole genome shotgun (WGS) entry which is preliminary data.</text>
</comment>
<dbReference type="OrthoDB" id="580775at2"/>
<dbReference type="InterPro" id="IPR049623">
    <property type="entry name" value="PA_CoA_lig_proteobact_actino"/>
</dbReference>